<dbReference type="InterPro" id="IPR001466">
    <property type="entry name" value="Beta-lactam-related"/>
</dbReference>
<dbReference type="GO" id="GO:0016787">
    <property type="term" value="F:hydrolase activity"/>
    <property type="evidence" value="ECO:0007669"/>
    <property type="project" value="UniProtKB-KW"/>
</dbReference>
<feature type="transmembrane region" description="Helical" evidence="2">
    <location>
        <begin position="645"/>
        <end position="662"/>
    </location>
</feature>
<organism evidence="4 5">
    <name type="scientific">Methanosarcina acetivorans</name>
    <dbReference type="NCBI Taxonomy" id="2214"/>
    <lineage>
        <taxon>Archaea</taxon>
        <taxon>Methanobacteriati</taxon>
        <taxon>Methanobacteriota</taxon>
        <taxon>Stenosarchaea group</taxon>
        <taxon>Methanomicrobia</taxon>
        <taxon>Methanosarcinales</taxon>
        <taxon>Methanosarcinaceae</taxon>
        <taxon>Methanosarcina</taxon>
    </lineage>
</organism>
<evidence type="ECO:0000256" key="2">
    <source>
        <dbReference type="SAM" id="Phobius"/>
    </source>
</evidence>
<dbReference type="Gene3D" id="3.40.710.10">
    <property type="entry name" value="DD-peptidase/beta-lactamase superfamily"/>
    <property type="match status" value="1"/>
</dbReference>
<comment type="caution">
    <text evidence="4">The sequence shown here is derived from an EMBL/GenBank/DDBJ whole genome shotgun (WGS) entry which is preliminary data.</text>
</comment>
<feature type="transmembrane region" description="Helical" evidence="2">
    <location>
        <begin position="534"/>
        <end position="556"/>
    </location>
</feature>
<dbReference type="InterPro" id="IPR012338">
    <property type="entry name" value="Beta-lactam/transpept-like"/>
</dbReference>
<feature type="compositionally biased region" description="Low complexity" evidence="1">
    <location>
        <begin position="9"/>
        <end position="22"/>
    </location>
</feature>
<keyword evidence="2" id="KW-0472">Membrane</keyword>
<keyword evidence="4" id="KW-0378">Hydrolase</keyword>
<dbReference type="OMA" id="HFMIAHL"/>
<evidence type="ECO:0000256" key="1">
    <source>
        <dbReference type="SAM" id="MobiDB-lite"/>
    </source>
</evidence>
<dbReference type="GeneID" id="1473233"/>
<dbReference type="EMBL" id="DUJU01000078">
    <property type="protein sequence ID" value="HIH93738.1"/>
    <property type="molecule type" value="Genomic_DNA"/>
</dbReference>
<accession>A0A832W857</accession>
<dbReference type="PANTHER" id="PTHR46825">
    <property type="entry name" value="D-ALANYL-D-ALANINE-CARBOXYPEPTIDASE/ENDOPEPTIDASE AMPH"/>
    <property type="match status" value="1"/>
</dbReference>
<sequence length="671" mass="74192">MTKHRNSHSRSISSVTRSSGHSANRPGRKAFIFALGLAVIFLTFSAASASPIKSNVTSNASGPTNSAELEAFMDGAVNAQLKANHIPGATVAVVKDGQIIFAKGYGYADIDKRQPVVGNQTLFRVGSVSKLFVWTAVMQLAEQGKLDLDADVNTYLKDFQVPATYSKPITLKNLMSHTSGFEDLAISGRFFVHNSTDIMPLEEYLKKGMPARVRPPGELTAYSNYGSALAAYIVEQVSGMPFDRYVEENILLPLDMNNTTFDQPLPARLASNMSNGYVYSNNAYTAKPFEYVQVWPASSMSSTSEDMAKFMIAHLQNGRYGDKRILQEATAQQMHSRLFTNAPGVNGVTYGFLEINPENPRVIGHEGDTILFHTQLALIPESQLGLFISLNEEDSESAAFELLQAFMDHYYPTPPPPVPEPIPGFGKNASLFAGNYRPTRSAYTNFEKLTSISQRIRISPGSNSTLIISQLTGGSKKWIEVKPLTFIPADGLPSQDGLVFGKDSQGHINYLFIKLDPTAAYEKVPWHDDLSINLFLLGTCILLFLSTLIWPISLIIKHSPREPKKPVRAARLFAGGASVINLLFLIGLIFLFRDKTANVEFIYSVSTFLILLLAIALIAAILALGSSVFVVLAWKDNYWSYPERIHYSLVVLALLVFVWWLNNWNLLGFRF</sequence>
<dbReference type="PANTHER" id="PTHR46825:SF9">
    <property type="entry name" value="BETA-LACTAMASE-RELATED DOMAIN-CONTAINING PROTEIN"/>
    <property type="match status" value="1"/>
</dbReference>
<evidence type="ECO:0000259" key="3">
    <source>
        <dbReference type="Pfam" id="PF00144"/>
    </source>
</evidence>
<feature type="region of interest" description="Disordered" evidence="1">
    <location>
        <begin position="1"/>
        <end position="24"/>
    </location>
</feature>
<evidence type="ECO:0000313" key="5">
    <source>
        <dbReference type="Proteomes" id="UP000600774"/>
    </source>
</evidence>
<gene>
    <name evidence="4" type="ORF">HA338_06740</name>
</gene>
<feature type="transmembrane region" description="Helical" evidence="2">
    <location>
        <begin position="568"/>
        <end position="592"/>
    </location>
</feature>
<evidence type="ECO:0000313" key="4">
    <source>
        <dbReference type="EMBL" id="HIH93738.1"/>
    </source>
</evidence>
<keyword evidence="2" id="KW-0812">Transmembrane</keyword>
<reference evidence="4" key="1">
    <citation type="journal article" date="2020" name="bioRxiv">
        <title>A rank-normalized archaeal taxonomy based on genome phylogeny resolves widespread incomplete and uneven classifications.</title>
        <authorList>
            <person name="Rinke C."/>
            <person name="Chuvochina M."/>
            <person name="Mussig A.J."/>
            <person name="Chaumeil P.-A."/>
            <person name="Waite D.W."/>
            <person name="Whitman W.B."/>
            <person name="Parks D.H."/>
            <person name="Hugenholtz P."/>
        </authorList>
    </citation>
    <scope>NUCLEOTIDE SEQUENCE</scope>
    <source>
        <strain evidence="4">UBA8876</strain>
    </source>
</reference>
<dbReference type="Pfam" id="PF00144">
    <property type="entry name" value="Beta-lactamase"/>
    <property type="match status" value="1"/>
</dbReference>
<feature type="transmembrane region" description="Helical" evidence="2">
    <location>
        <begin position="604"/>
        <end position="633"/>
    </location>
</feature>
<name>A0A832W857_9EURY</name>
<protein>
    <submittedName>
        <fullName evidence="4">Serine hydrolase</fullName>
    </submittedName>
</protein>
<dbReference type="SUPFAM" id="SSF56601">
    <property type="entry name" value="beta-lactamase/transpeptidase-like"/>
    <property type="match status" value="1"/>
</dbReference>
<feature type="domain" description="Beta-lactamase-related" evidence="3">
    <location>
        <begin position="75"/>
        <end position="397"/>
    </location>
</feature>
<dbReference type="Proteomes" id="UP000600774">
    <property type="component" value="Unassembled WGS sequence"/>
</dbReference>
<dbReference type="RefSeq" id="WP_011021363.1">
    <property type="nucleotide sequence ID" value="NZ_DUJU01000078.1"/>
</dbReference>
<dbReference type="AlphaFoldDB" id="A0A832W857"/>
<keyword evidence="2" id="KW-1133">Transmembrane helix</keyword>
<dbReference type="InterPro" id="IPR050491">
    <property type="entry name" value="AmpC-like"/>
</dbReference>
<proteinExistence type="predicted"/>